<sequence length="204" mass="21358">MSTAQSGVSSPAPAPVEDPSKHWAPHGPVLTACLVGLNLLMVLLVFFYFLRFFYGKRGQPSPSAGAGEEASSADTSPAGSPRASWRLRGWPVGGQQEEEEDIASSLPVYVYSADDDDAAGGGQGKSVAECAVCIVEFRDGDRARLLPRCGHRFHAECVGAWLQLHATCPLCRASVLSPSAAAASETKNPKDDATAAAADEDSPV</sequence>
<dbReference type="GO" id="GO:0016567">
    <property type="term" value="P:protein ubiquitination"/>
    <property type="evidence" value="ECO:0007669"/>
    <property type="project" value="UniProtKB-UniPathway"/>
</dbReference>
<comment type="pathway">
    <text evidence="3">Protein modification; protein ubiquitination.</text>
</comment>
<evidence type="ECO:0000256" key="9">
    <source>
        <dbReference type="ARBA" id="ARBA00022786"/>
    </source>
</evidence>
<feature type="transmembrane region" description="Helical" evidence="15">
    <location>
        <begin position="29"/>
        <end position="50"/>
    </location>
</feature>
<dbReference type="CDD" id="cd16461">
    <property type="entry name" value="RING-H2_EL5-like"/>
    <property type="match status" value="1"/>
</dbReference>
<evidence type="ECO:0000256" key="12">
    <source>
        <dbReference type="ARBA" id="ARBA00023136"/>
    </source>
</evidence>
<dbReference type="InterPro" id="IPR044600">
    <property type="entry name" value="ATL1/ATL16-like"/>
</dbReference>
<dbReference type="AlphaFoldDB" id="A0A8J5VE93"/>
<evidence type="ECO:0000313" key="18">
    <source>
        <dbReference type="Proteomes" id="UP000729402"/>
    </source>
</evidence>
<evidence type="ECO:0000256" key="15">
    <source>
        <dbReference type="SAM" id="Phobius"/>
    </source>
</evidence>
<accession>A0A8J5VE93</accession>
<feature type="compositionally biased region" description="Low complexity" evidence="14">
    <location>
        <begin position="63"/>
        <end position="73"/>
    </location>
</feature>
<dbReference type="FunFam" id="3.30.40.10:FF:000187">
    <property type="entry name" value="E3 ubiquitin-protein ligase ATL6"/>
    <property type="match status" value="1"/>
</dbReference>
<evidence type="ECO:0000256" key="3">
    <source>
        <dbReference type="ARBA" id="ARBA00004906"/>
    </source>
</evidence>
<evidence type="ECO:0000256" key="6">
    <source>
        <dbReference type="ARBA" id="ARBA00022692"/>
    </source>
</evidence>
<proteinExistence type="predicted"/>
<dbReference type="GO" id="GO:0061630">
    <property type="term" value="F:ubiquitin protein ligase activity"/>
    <property type="evidence" value="ECO:0007669"/>
    <property type="project" value="UniProtKB-EC"/>
</dbReference>
<dbReference type="Proteomes" id="UP000729402">
    <property type="component" value="Unassembled WGS sequence"/>
</dbReference>
<evidence type="ECO:0000256" key="7">
    <source>
        <dbReference type="ARBA" id="ARBA00022723"/>
    </source>
</evidence>
<feature type="region of interest" description="Disordered" evidence="14">
    <location>
        <begin position="181"/>
        <end position="204"/>
    </location>
</feature>
<feature type="domain" description="RING-type" evidence="16">
    <location>
        <begin position="130"/>
        <end position="172"/>
    </location>
</feature>
<evidence type="ECO:0000256" key="13">
    <source>
        <dbReference type="PROSITE-ProRule" id="PRU00175"/>
    </source>
</evidence>
<comment type="subcellular location">
    <subcellularLocation>
        <location evidence="2">Membrane</location>
        <topology evidence="2">Single-pass membrane protein</topology>
    </subcellularLocation>
</comment>
<dbReference type="EC" id="2.3.2.27" evidence="4"/>
<evidence type="ECO:0000256" key="11">
    <source>
        <dbReference type="ARBA" id="ARBA00022989"/>
    </source>
</evidence>
<evidence type="ECO:0000259" key="16">
    <source>
        <dbReference type="PROSITE" id="PS50089"/>
    </source>
</evidence>
<evidence type="ECO:0000256" key="2">
    <source>
        <dbReference type="ARBA" id="ARBA00004167"/>
    </source>
</evidence>
<keyword evidence="5" id="KW-0808">Transferase</keyword>
<dbReference type="SMART" id="SM00184">
    <property type="entry name" value="RING"/>
    <property type="match status" value="1"/>
</dbReference>
<evidence type="ECO:0000256" key="8">
    <source>
        <dbReference type="ARBA" id="ARBA00022771"/>
    </source>
</evidence>
<comment type="caution">
    <text evidence="17">The sequence shown here is derived from an EMBL/GenBank/DDBJ whole genome shotgun (WGS) entry which is preliminary data.</text>
</comment>
<evidence type="ECO:0000256" key="10">
    <source>
        <dbReference type="ARBA" id="ARBA00022833"/>
    </source>
</evidence>
<keyword evidence="6 15" id="KW-0812">Transmembrane</keyword>
<gene>
    <name evidence="17" type="ORF">GUJ93_ZPchr0005g15804</name>
</gene>
<reference evidence="17" key="1">
    <citation type="journal article" date="2021" name="bioRxiv">
        <title>Whole Genome Assembly and Annotation of Northern Wild Rice, Zizania palustris L., Supports a Whole Genome Duplication in the Zizania Genus.</title>
        <authorList>
            <person name="Haas M."/>
            <person name="Kono T."/>
            <person name="Macchietto M."/>
            <person name="Millas R."/>
            <person name="McGilp L."/>
            <person name="Shao M."/>
            <person name="Duquette J."/>
            <person name="Hirsch C.N."/>
            <person name="Kimball J."/>
        </authorList>
    </citation>
    <scope>NUCLEOTIDE SEQUENCE</scope>
    <source>
        <tissue evidence="17">Fresh leaf tissue</tissue>
    </source>
</reference>
<reference evidence="17" key="2">
    <citation type="submission" date="2021-02" db="EMBL/GenBank/DDBJ databases">
        <authorList>
            <person name="Kimball J.A."/>
            <person name="Haas M.W."/>
            <person name="Macchietto M."/>
            <person name="Kono T."/>
            <person name="Duquette J."/>
            <person name="Shao M."/>
        </authorList>
    </citation>
    <scope>NUCLEOTIDE SEQUENCE</scope>
    <source>
        <tissue evidence="17">Fresh leaf tissue</tissue>
    </source>
</reference>
<protein>
    <recommendedName>
        <fullName evidence="4">RING-type E3 ubiquitin transferase</fullName>
        <ecNumber evidence="4">2.3.2.27</ecNumber>
    </recommendedName>
</protein>
<dbReference type="GO" id="GO:0008270">
    <property type="term" value="F:zinc ion binding"/>
    <property type="evidence" value="ECO:0007669"/>
    <property type="project" value="UniProtKB-KW"/>
</dbReference>
<name>A0A8J5VE93_ZIZPA</name>
<dbReference type="UniPathway" id="UPA00143"/>
<dbReference type="GO" id="GO:0016020">
    <property type="term" value="C:membrane"/>
    <property type="evidence" value="ECO:0007669"/>
    <property type="project" value="UniProtKB-SubCell"/>
</dbReference>
<evidence type="ECO:0000256" key="14">
    <source>
        <dbReference type="SAM" id="MobiDB-lite"/>
    </source>
</evidence>
<evidence type="ECO:0000256" key="5">
    <source>
        <dbReference type="ARBA" id="ARBA00022679"/>
    </source>
</evidence>
<evidence type="ECO:0000256" key="4">
    <source>
        <dbReference type="ARBA" id="ARBA00012483"/>
    </source>
</evidence>
<keyword evidence="12 15" id="KW-0472">Membrane</keyword>
<feature type="region of interest" description="Disordered" evidence="14">
    <location>
        <begin position="1"/>
        <end position="20"/>
    </location>
</feature>
<keyword evidence="9" id="KW-0833">Ubl conjugation pathway</keyword>
<keyword evidence="8 13" id="KW-0863">Zinc-finger</keyword>
<dbReference type="PROSITE" id="PS50089">
    <property type="entry name" value="ZF_RING_2"/>
    <property type="match status" value="1"/>
</dbReference>
<keyword evidence="10" id="KW-0862">Zinc</keyword>
<dbReference type="OrthoDB" id="8062037at2759"/>
<dbReference type="Pfam" id="PF13639">
    <property type="entry name" value="zf-RING_2"/>
    <property type="match status" value="1"/>
</dbReference>
<dbReference type="InterPro" id="IPR001841">
    <property type="entry name" value="Znf_RING"/>
</dbReference>
<keyword evidence="18" id="KW-1185">Reference proteome</keyword>
<feature type="region of interest" description="Disordered" evidence="14">
    <location>
        <begin position="63"/>
        <end position="88"/>
    </location>
</feature>
<dbReference type="PANTHER" id="PTHR46913">
    <property type="entry name" value="RING-H2 FINGER PROTEIN ATL16"/>
    <property type="match status" value="1"/>
</dbReference>
<comment type="catalytic activity">
    <reaction evidence="1">
        <text>S-ubiquitinyl-[E2 ubiquitin-conjugating enzyme]-L-cysteine + [acceptor protein]-L-lysine = [E2 ubiquitin-conjugating enzyme]-L-cysteine + N(6)-ubiquitinyl-[acceptor protein]-L-lysine.</text>
        <dbReference type="EC" id="2.3.2.27"/>
    </reaction>
</comment>
<dbReference type="EMBL" id="JAAALK010000284">
    <property type="protein sequence ID" value="KAG8067907.1"/>
    <property type="molecule type" value="Genomic_DNA"/>
</dbReference>
<dbReference type="PANTHER" id="PTHR46913:SF1">
    <property type="entry name" value="RING-H2 FINGER PROTEIN ATL16"/>
    <property type="match status" value="1"/>
</dbReference>
<keyword evidence="11 15" id="KW-1133">Transmembrane helix</keyword>
<organism evidence="17 18">
    <name type="scientific">Zizania palustris</name>
    <name type="common">Northern wild rice</name>
    <dbReference type="NCBI Taxonomy" id="103762"/>
    <lineage>
        <taxon>Eukaryota</taxon>
        <taxon>Viridiplantae</taxon>
        <taxon>Streptophyta</taxon>
        <taxon>Embryophyta</taxon>
        <taxon>Tracheophyta</taxon>
        <taxon>Spermatophyta</taxon>
        <taxon>Magnoliopsida</taxon>
        <taxon>Liliopsida</taxon>
        <taxon>Poales</taxon>
        <taxon>Poaceae</taxon>
        <taxon>BOP clade</taxon>
        <taxon>Oryzoideae</taxon>
        <taxon>Oryzeae</taxon>
        <taxon>Zizaniinae</taxon>
        <taxon>Zizania</taxon>
    </lineage>
</organism>
<evidence type="ECO:0000256" key="1">
    <source>
        <dbReference type="ARBA" id="ARBA00000900"/>
    </source>
</evidence>
<keyword evidence="7" id="KW-0479">Metal-binding</keyword>
<evidence type="ECO:0000313" key="17">
    <source>
        <dbReference type="EMBL" id="KAG8067907.1"/>
    </source>
</evidence>